<dbReference type="Pfam" id="PF20242">
    <property type="entry name" value="Emfourin"/>
    <property type="match status" value="1"/>
</dbReference>
<accession>A0A9X3S087</accession>
<sequence>MNVSIIRGGGMAGIATRTQLASEELPPAESRRLEQLAAAAVTPALADTGVSHPDETLYKVVVDGVTTTHTETTLPEPVRALIDFVSERPERRDGLLRG</sequence>
<comment type="caution">
    <text evidence="1">The sequence shown here is derived from an EMBL/GenBank/DDBJ whole genome shotgun (WGS) entry which is preliminary data.</text>
</comment>
<name>A0A9X3S087_9ACTN</name>
<reference evidence="1" key="1">
    <citation type="submission" date="2022-10" db="EMBL/GenBank/DDBJ databases">
        <title>The WGS of Solirubrobacter ginsenosidimutans DSM 21036.</title>
        <authorList>
            <person name="Jiang Z."/>
        </authorList>
    </citation>
    <scope>NUCLEOTIDE SEQUENCE</scope>
    <source>
        <strain evidence="1">DSM 21036</strain>
    </source>
</reference>
<evidence type="ECO:0000313" key="1">
    <source>
        <dbReference type="EMBL" id="MDA0159767.1"/>
    </source>
</evidence>
<proteinExistence type="predicted"/>
<organism evidence="1 2">
    <name type="scientific">Solirubrobacter ginsenosidimutans</name>
    <dbReference type="NCBI Taxonomy" id="490573"/>
    <lineage>
        <taxon>Bacteria</taxon>
        <taxon>Bacillati</taxon>
        <taxon>Actinomycetota</taxon>
        <taxon>Thermoleophilia</taxon>
        <taxon>Solirubrobacterales</taxon>
        <taxon>Solirubrobacteraceae</taxon>
        <taxon>Solirubrobacter</taxon>
    </lineage>
</organism>
<keyword evidence="2" id="KW-1185">Reference proteome</keyword>
<dbReference type="AlphaFoldDB" id="A0A9X3S087"/>
<evidence type="ECO:0000313" key="2">
    <source>
        <dbReference type="Proteomes" id="UP001149140"/>
    </source>
</evidence>
<dbReference type="EMBL" id="JAPDOD010000003">
    <property type="protein sequence ID" value="MDA0159767.1"/>
    <property type="molecule type" value="Genomic_DNA"/>
</dbReference>
<dbReference type="InterPro" id="IPR049457">
    <property type="entry name" value="Emfourin"/>
</dbReference>
<dbReference type="RefSeq" id="WP_270038537.1">
    <property type="nucleotide sequence ID" value="NZ_JAPDOD010000003.1"/>
</dbReference>
<gene>
    <name evidence="1" type="ORF">OM076_05805</name>
</gene>
<dbReference type="Proteomes" id="UP001149140">
    <property type="component" value="Unassembled WGS sequence"/>
</dbReference>
<protein>
    <submittedName>
        <fullName evidence="1">Uncharacterized protein</fullName>
    </submittedName>
</protein>